<organism evidence="1">
    <name type="scientific">Picea glauca</name>
    <name type="common">White spruce</name>
    <name type="synonym">Pinus glauca</name>
    <dbReference type="NCBI Taxonomy" id="3330"/>
    <lineage>
        <taxon>Eukaryota</taxon>
        <taxon>Viridiplantae</taxon>
        <taxon>Streptophyta</taxon>
        <taxon>Embryophyta</taxon>
        <taxon>Tracheophyta</taxon>
        <taxon>Spermatophyta</taxon>
        <taxon>Pinopsida</taxon>
        <taxon>Pinidae</taxon>
        <taxon>Conifers I</taxon>
        <taxon>Pinales</taxon>
        <taxon>Pinaceae</taxon>
        <taxon>Picea</taxon>
    </lineage>
</organism>
<accession>A0A124GNK8</accession>
<dbReference type="EMBL" id="LKAM01000003">
    <property type="protein sequence ID" value="KUM49146.1"/>
    <property type="molecule type" value="Genomic_DNA"/>
</dbReference>
<geneLocation type="mitochondrion" evidence="1"/>
<evidence type="ECO:0000313" key="1">
    <source>
        <dbReference type="EMBL" id="KUM49146.1"/>
    </source>
</evidence>
<gene>
    <name evidence="1" type="ORF">ABT39_MTgene3695</name>
</gene>
<dbReference type="AlphaFoldDB" id="A0A124GNK8"/>
<proteinExistence type="predicted"/>
<sequence length="118" mass="13665">MNMACTTLSTFFLYGTYLTRKGDQPLSSSSIFSNYEIDGTKVYDSNRRKRMNGSRCHKKLLIVNYRTTFHFVITTITIIRQSRVPRPLVLIIGIILQLTIDKFTYVSLLQICNNKSIF</sequence>
<reference evidence="1" key="1">
    <citation type="journal article" date="2015" name="Genome Biol. Evol.">
        <title>Organellar Genomes of White Spruce (Picea glauca): Assembly and Annotation.</title>
        <authorList>
            <person name="Jackman S.D."/>
            <person name="Warren R.L."/>
            <person name="Gibb E.A."/>
            <person name="Vandervalk B.P."/>
            <person name="Mohamadi H."/>
            <person name="Chu J."/>
            <person name="Raymond A."/>
            <person name="Pleasance S."/>
            <person name="Coope R."/>
            <person name="Wildung M.R."/>
            <person name="Ritland C.E."/>
            <person name="Bousquet J."/>
            <person name="Jones S.J."/>
            <person name="Bohlmann J."/>
            <person name="Birol I."/>
        </authorList>
    </citation>
    <scope>NUCLEOTIDE SEQUENCE [LARGE SCALE GENOMIC DNA]</scope>
    <source>
        <tissue evidence="1">Flushing bud</tissue>
    </source>
</reference>
<keyword evidence="1" id="KW-0496">Mitochondrion</keyword>
<comment type="caution">
    <text evidence="1">The sequence shown here is derived from an EMBL/GenBank/DDBJ whole genome shotgun (WGS) entry which is preliminary data.</text>
</comment>
<name>A0A124GNK8_PICGL</name>
<protein>
    <submittedName>
        <fullName evidence="1">Uncharacterized protein</fullName>
    </submittedName>
</protein>